<keyword evidence="3" id="KW-1185">Reference proteome</keyword>
<gene>
    <name evidence="2" type="ORF">GHC57_08535</name>
</gene>
<feature type="chain" id="PRO_5031396890" evidence="1">
    <location>
        <begin position="18"/>
        <end position="93"/>
    </location>
</feature>
<dbReference type="EMBL" id="WIVE01000021">
    <property type="protein sequence ID" value="MQX36561.1"/>
    <property type="molecule type" value="Genomic_DNA"/>
</dbReference>
<sequence>MRSPLAAAALFVLTAWAAWIGHGMATLSGAVRQTARAAVTVAAPDVRGAAVTDLDIAHGGWSAVVDTEAGGHLVTGRYSMFGWGVPAPVPIGG</sequence>
<reference evidence="2 3" key="1">
    <citation type="submission" date="2019-10" db="EMBL/GenBank/DDBJ databases">
        <title>Draft whole-genome sequence of the purple nonsulfur photosynthetic bacterium Roseospira navarrensis DSM 15114.</title>
        <authorList>
            <person name="Kyndt J.A."/>
            <person name="Meyer T.E."/>
        </authorList>
    </citation>
    <scope>NUCLEOTIDE SEQUENCE [LARGE SCALE GENOMIC DNA]</scope>
    <source>
        <strain evidence="2 3">DSM 15114</strain>
    </source>
</reference>
<evidence type="ECO:0000256" key="1">
    <source>
        <dbReference type="SAM" id="SignalP"/>
    </source>
</evidence>
<accession>A0A7X2D397</accession>
<feature type="signal peptide" evidence="1">
    <location>
        <begin position="1"/>
        <end position="17"/>
    </location>
</feature>
<organism evidence="2 3">
    <name type="scientific">Roseospira navarrensis</name>
    <dbReference type="NCBI Taxonomy" id="140058"/>
    <lineage>
        <taxon>Bacteria</taxon>
        <taxon>Pseudomonadati</taxon>
        <taxon>Pseudomonadota</taxon>
        <taxon>Alphaproteobacteria</taxon>
        <taxon>Rhodospirillales</taxon>
        <taxon>Rhodospirillaceae</taxon>
        <taxon>Roseospira</taxon>
    </lineage>
</organism>
<evidence type="ECO:0000313" key="2">
    <source>
        <dbReference type="EMBL" id="MQX36561.1"/>
    </source>
</evidence>
<dbReference type="RefSeq" id="WP_153343162.1">
    <property type="nucleotide sequence ID" value="NZ_WIVE01000021.1"/>
</dbReference>
<name>A0A7X2D397_9PROT</name>
<proteinExistence type="predicted"/>
<evidence type="ECO:0000313" key="3">
    <source>
        <dbReference type="Proteomes" id="UP000434582"/>
    </source>
</evidence>
<keyword evidence="1" id="KW-0732">Signal</keyword>
<dbReference type="Proteomes" id="UP000434582">
    <property type="component" value="Unassembled WGS sequence"/>
</dbReference>
<dbReference type="AlphaFoldDB" id="A0A7X2D397"/>
<comment type="caution">
    <text evidence="2">The sequence shown here is derived from an EMBL/GenBank/DDBJ whole genome shotgun (WGS) entry which is preliminary data.</text>
</comment>
<protein>
    <submittedName>
        <fullName evidence="2">Uncharacterized protein</fullName>
    </submittedName>
</protein>